<dbReference type="Gene3D" id="3.20.20.80">
    <property type="entry name" value="Glycosidases"/>
    <property type="match status" value="1"/>
</dbReference>
<evidence type="ECO:0000256" key="1">
    <source>
        <dbReference type="ARBA" id="ARBA00009809"/>
    </source>
</evidence>
<name>A0A7W6P4I4_9SPHI</name>
<comment type="caution">
    <text evidence="7">The sequence shown here is derived from an EMBL/GenBank/DDBJ whole genome shotgun (WGS) entry which is preliminary data.</text>
</comment>
<dbReference type="InterPro" id="IPR001944">
    <property type="entry name" value="Glycoside_Hdrlase_35"/>
</dbReference>
<dbReference type="Proteomes" id="UP000532273">
    <property type="component" value="Unassembled WGS sequence"/>
</dbReference>
<dbReference type="InterPro" id="IPR031330">
    <property type="entry name" value="Gly_Hdrlase_35_cat"/>
</dbReference>
<evidence type="ECO:0008006" key="9">
    <source>
        <dbReference type="Google" id="ProtNLM"/>
    </source>
</evidence>
<dbReference type="Pfam" id="PF21467">
    <property type="entry name" value="BetaGal_gal-bd"/>
    <property type="match status" value="1"/>
</dbReference>
<dbReference type="Pfam" id="PF01301">
    <property type="entry name" value="Glyco_hydro_35"/>
    <property type="match status" value="1"/>
</dbReference>
<evidence type="ECO:0000256" key="3">
    <source>
        <dbReference type="ARBA" id="ARBA00023295"/>
    </source>
</evidence>
<dbReference type="InterPro" id="IPR008979">
    <property type="entry name" value="Galactose-bd-like_sf"/>
</dbReference>
<gene>
    <name evidence="7" type="ORF">GGQ60_001580</name>
</gene>
<dbReference type="SUPFAM" id="SSF51445">
    <property type="entry name" value="(Trans)glycosidases"/>
    <property type="match status" value="1"/>
</dbReference>
<organism evidence="7 8">
    <name type="scientific">Pedobacter zeae</name>
    <dbReference type="NCBI Taxonomy" id="1737356"/>
    <lineage>
        <taxon>Bacteria</taxon>
        <taxon>Pseudomonadati</taxon>
        <taxon>Bacteroidota</taxon>
        <taxon>Sphingobacteriia</taxon>
        <taxon>Sphingobacteriales</taxon>
        <taxon>Sphingobacteriaceae</taxon>
        <taxon>Pedobacter</taxon>
    </lineage>
</organism>
<evidence type="ECO:0000313" key="7">
    <source>
        <dbReference type="EMBL" id="MBB4107599.1"/>
    </source>
</evidence>
<dbReference type="GO" id="GO:0004553">
    <property type="term" value="F:hydrolase activity, hydrolyzing O-glycosyl compounds"/>
    <property type="evidence" value="ECO:0007669"/>
    <property type="project" value="InterPro"/>
</dbReference>
<protein>
    <recommendedName>
        <fullName evidence="9">Beta-galactosidase</fullName>
    </recommendedName>
</protein>
<evidence type="ECO:0000256" key="4">
    <source>
        <dbReference type="RuleBase" id="RU003679"/>
    </source>
</evidence>
<dbReference type="Gene3D" id="2.60.120.260">
    <property type="entry name" value="Galactose-binding domain-like"/>
    <property type="match status" value="1"/>
</dbReference>
<dbReference type="InterPro" id="IPR017853">
    <property type="entry name" value="GH"/>
</dbReference>
<comment type="similarity">
    <text evidence="1 4">Belongs to the glycosyl hydrolase 35 family.</text>
</comment>
<dbReference type="SUPFAM" id="SSF49785">
    <property type="entry name" value="Galactose-binding domain-like"/>
    <property type="match status" value="1"/>
</dbReference>
<dbReference type="AlphaFoldDB" id="A0A7W6P4I4"/>
<keyword evidence="3" id="KW-0326">Glycosidase</keyword>
<proteinExistence type="inferred from homology"/>
<dbReference type="GO" id="GO:0005975">
    <property type="term" value="P:carbohydrate metabolic process"/>
    <property type="evidence" value="ECO:0007669"/>
    <property type="project" value="InterPro"/>
</dbReference>
<dbReference type="EMBL" id="JACIEF010000002">
    <property type="protein sequence ID" value="MBB4107599.1"/>
    <property type="molecule type" value="Genomic_DNA"/>
</dbReference>
<reference evidence="7 8" key="1">
    <citation type="submission" date="2020-08" db="EMBL/GenBank/DDBJ databases">
        <title>Genomic Encyclopedia of Type Strains, Phase IV (KMG-IV): sequencing the most valuable type-strain genomes for metagenomic binning, comparative biology and taxonomic classification.</title>
        <authorList>
            <person name="Goeker M."/>
        </authorList>
    </citation>
    <scope>NUCLEOTIDE SEQUENCE [LARGE SCALE GENOMIC DNA]</scope>
    <source>
        <strain evidence="7 8">DSM 100774</strain>
    </source>
</reference>
<dbReference type="PANTHER" id="PTHR23421">
    <property type="entry name" value="BETA-GALACTOSIDASE RELATED"/>
    <property type="match status" value="1"/>
</dbReference>
<dbReference type="InterPro" id="IPR048913">
    <property type="entry name" value="BetaGal_gal-bd"/>
</dbReference>
<feature type="domain" description="Beta-galactosidase galactose-binding" evidence="6">
    <location>
        <begin position="724"/>
        <end position="781"/>
    </location>
</feature>
<dbReference type="RefSeq" id="WP_183761868.1">
    <property type="nucleotide sequence ID" value="NZ_BMHZ01000001.1"/>
</dbReference>
<accession>A0A7W6P4I4</accession>
<evidence type="ECO:0000259" key="6">
    <source>
        <dbReference type="Pfam" id="PF21467"/>
    </source>
</evidence>
<evidence type="ECO:0000259" key="5">
    <source>
        <dbReference type="Pfam" id="PF01301"/>
    </source>
</evidence>
<sequence>MFRKQIFQVVIMMAIALSSKSQTLRQHKNFPYPDKIRYDGACLYLDGKQTFVYSAAFHYFRTPKALWRDRFSKIKAAGFNTVETYVPWNLSELNMPKGLNDYSQVDLKDLTEWLKMAQDEFGFYTVVRPGAFICAEFAGGGYPRWLAKFRPNDIEGFWLRSADDRYLDWHDHWYNAVCKVVQKEQITSKQKGKKGIILIQIENEYNAHKTTNKVHALQRMYNCVRNAGITIPVFTCLTAETRGSKDPVLSQVFDCDNYYVGQKDAVNCAQRMSDLKRQQPNAPGFVTELQGGWFSTVGGKLSEEHYSNDKHFYAIGMMSIAGGATGVFPYVFVGGTHFAGWGARGQTTTYDYNAAIRENGALSPKYYAAQNLGNFIKKYGQELIHSKGGLCSFESAPTEIVGAQRISSGGTRFVFIHNSSANQKYSGNATVKAGKGNNGQAMYNIDQDENKVLIKSKNSADTAMAAIASLSIHYDLEPMETKVLIIPPSVGADKGTWWTYSVPKAKIVSPVSFRFKTVKQYNEDTQGPWRPLYDGKSLPEMEINDLRYVRYRSDFELNKEEVSKYTRMLFNTYSRDIINMEVNGKIAPCLFPSEKWVSEVTRQRDKSFTFLKETEYDNQFDLTGLLKEGHNEVWLVYENIGHEHGYFPMEELCGIRTAGLSDGVTAINKILKWDYSPNLSGIEHKFTDAAFDGKGWKVVPLDTTFLIPRKGNNIQPKGEQNALLTWYQAEFKLPENAGKRTWRLLINASGNGFIYINGHNIGRHWEAGPQREFYIPECWLNLKAGEKNNITLGLRQTVNGAVIRSMEIRNYDNGDS</sequence>
<keyword evidence="2" id="KW-0378">Hydrolase</keyword>
<evidence type="ECO:0000313" key="8">
    <source>
        <dbReference type="Proteomes" id="UP000532273"/>
    </source>
</evidence>
<feature type="domain" description="Glycoside hydrolase 35 catalytic" evidence="5">
    <location>
        <begin position="43"/>
        <end position="374"/>
    </location>
</feature>
<dbReference type="PRINTS" id="PR00742">
    <property type="entry name" value="GLHYDRLASE35"/>
</dbReference>
<evidence type="ECO:0000256" key="2">
    <source>
        <dbReference type="ARBA" id="ARBA00022801"/>
    </source>
</evidence>